<evidence type="ECO:0000313" key="2">
    <source>
        <dbReference type="EMBL" id="GIG84556.1"/>
    </source>
</evidence>
<accession>A0A8J3Q0H7</accession>
<dbReference type="Proteomes" id="UP000630097">
    <property type="component" value="Unassembled WGS sequence"/>
</dbReference>
<name>A0A8J3Q0H7_9ACTN</name>
<evidence type="ECO:0000313" key="3">
    <source>
        <dbReference type="Proteomes" id="UP000630097"/>
    </source>
</evidence>
<dbReference type="PANTHER" id="PTHR35176:SF2">
    <property type="entry name" value="F420H(2)-DEPENDENT REDUCTASE RV1155"/>
    <property type="match status" value="1"/>
</dbReference>
<dbReference type="GO" id="GO:0016627">
    <property type="term" value="F:oxidoreductase activity, acting on the CH-CH group of donors"/>
    <property type="evidence" value="ECO:0007669"/>
    <property type="project" value="TreeGrafter"/>
</dbReference>
<gene>
    <name evidence="2" type="ORF">Pka01_76830</name>
</gene>
<sequence>MTDLAEFAGLVSGDHGLCVVSTLRPDGGIRSSVVNAGVLDHPATGHSVVGFVVRGTARKLADLRVRPQATIVVRSGWQWTAAEGGTDLVGPDDPLDGIDAEGLRLLLRRIFSAAGGTHDDWDEYDRIMAEERRTAVLLSPRRVYSNP</sequence>
<keyword evidence="3" id="KW-1185">Reference proteome</keyword>
<dbReference type="EMBL" id="BONV01000053">
    <property type="protein sequence ID" value="GIG84556.1"/>
    <property type="molecule type" value="Genomic_DNA"/>
</dbReference>
<proteinExistence type="predicted"/>
<dbReference type="InterPro" id="IPR012349">
    <property type="entry name" value="Split_barrel_FMN-bd"/>
</dbReference>
<protein>
    <recommendedName>
        <fullName evidence="4">Pyridoxamine 5'-phosphate oxidase</fullName>
    </recommendedName>
</protein>
<dbReference type="Gene3D" id="2.30.110.10">
    <property type="entry name" value="Electron Transport, Fmn-binding Protein, Chain A"/>
    <property type="match status" value="1"/>
</dbReference>
<dbReference type="PANTHER" id="PTHR35176">
    <property type="entry name" value="HEME OXYGENASE HI_0854-RELATED"/>
    <property type="match status" value="1"/>
</dbReference>
<evidence type="ECO:0000256" key="1">
    <source>
        <dbReference type="ARBA" id="ARBA00023002"/>
    </source>
</evidence>
<dbReference type="GO" id="GO:0070967">
    <property type="term" value="F:coenzyme F420 binding"/>
    <property type="evidence" value="ECO:0007669"/>
    <property type="project" value="TreeGrafter"/>
</dbReference>
<dbReference type="RefSeq" id="WP_203887820.1">
    <property type="nucleotide sequence ID" value="NZ_BAABHH010000035.1"/>
</dbReference>
<organism evidence="2 3">
    <name type="scientific">Planotetraspora kaengkrachanensis</name>
    <dbReference type="NCBI Taxonomy" id="575193"/>
    <lineage>
        <taxon>Bacteria</taxon>
        <taxon>Bacillati</taxon>
        <taxon>Actinomycetota</taxon>
        <taxon>Actinomycetes</taxon>
        <taxon>Streptosporangiales</taxon>
        <taxon>Streptosporangiaceae</taxon>
        <taxon>Planotetraspora</taxon>
    </lineage>
</organism>
<dbReference type="SUPFAM" id="SSF50475">
    <property type="entry name" value="FMN-binding split barrel"/>
    <property type="match status" value="1"/>
</dbReference>
<dbReference type="AlphaFoldDB" id="A0A8J3Q0H7"/>
<evidence type="ECO:0008006" key="4">
    <source>
        <dbReference type="Google" id="ProtNLM"/>
    </source>
</evidence>
<reference evidence="2 3" key="1">
    <citation type="submission" date="2021-01" db="EMBL/GenBank/DDBJ databases">
        <title>Whole genome shotgun sequence of Planotetraspora kaengkrachanensis NBRC 104272.</title>
        <authorList>
            <person name="Komaki H."/>
            <person name="Tamura T."/>
        </authorList>
    </citation>
    <scope>NUCLEOTIDE SEQUENCE [LARGE SCALE GENOMIC DNA]</scope>
    <source>
        <strain evidence="2 3">NBRC 104272</strain>
    </source>
</reference>
<dbReference type="InterPro" id="IPR052019">
    <property type="entry name" value="F420H2_bilvrd_red/Heme_oxyg"/>
</dbReference>
<comment type="caution">
    <text evidence="2">The sequence shown here is derived from an EMBL/GenBank/DDBJ whole genome shotgun (WGS) entry which is preliminary data.</text>
</comment>
<keyword evidence="1" id="KW-0560">Oxidoreductase</keyword>
<dbReference type="GO" id="GO:0005829">
    <property type="term" value="C:cytosol"/>
    <property type="evidence" value="ECO:0007669"/>
    <property type="project" value="TreeGrafter"/>
</dbReference>